<dbReference type="Gene3D" id="3.40.50.620">
    <property type="entry name" value="HUPs"/>
    <property type="match status" value="1"/>
</dbReference>
<dbReference type="PANTHER" id="PTHR46268:SF6">
    <property type="entry name" value="UNIVERSAL STRESS PROTEIN UP12"/>
    <property type="match status" value="1"/>
</dbReference>
<gene>
    <name evidence="4" type="ORF">WJX68_04445</name>
</gene>
<comment type="caution">
    <text evidence="4">The sequence shown here is derived from an EMBL/GenBank/DDBJ whole genome shotgun (WGS) entry which is preliminary data.</text>
</comment>
<protein>
    <submittedName>
        <fullName evidence="4">Universal stress protein</fullName>
    </submittedName>
</protein>
<dbReference type="PANTHER" id="PTHR46268">
    <property type="entry name" value="STRESS RESPONSE PROTEIN NHAX"/>
    <property type="match status" value="1"/>
</dbReference>
<feature type="domain" description="UspA" evidence="3">
    <location>
        <begin position="236"/>
        <end position="285"/>
    </location>
</feature>
<dbReference type="PRINTS" id="PR01438">
    <property type="entry name" value="UNVRSLSTRESS"/>
</dbReference>
<evidence type="ECO:0000256" key="1">
    <source>
        <dbReference type="ARBA" id="ARBA00008791"/>
    </source>
</evidence>
<dbReference type="SUPFAM" id="SSF52402">
    <property type="entry name" value="Adenine nucleotide alpha hydrolases-like"/>
    <property type="match status" value="2"/>
</dbReference>
<name>A0ABU8T2K9_9PSEU</name>
<dbReference type="CDD" id="cd00293">
    <property type="entry name" value="USP-like"/>
    <property type="match status" value="1"/>
</dbReference>
<keyword evidence="5" id="KW-1185">Reference proteome</keyword>
<accession>A0ABU8T2K9</accession>
<dbReference type="Pfam" id="PF00582">
    <property type="entry name" value="Usp"/>
    <property type="match status" value="2"/>
</dbReference>
<dbReference type="InterPro" id="IPR006015">
    <property type="entry name" value="Universal_stress_UspA"/>
</dbReference>
<dbReference type="RefSeq" id="WP_340286299.1">
    <property type="nucleotide sequence ID" value="NZ_JBBJUP010000003.1"/>
</dbReference>
<dbReference type="Gene3D" id="3.40.50.12370">
    <property type="match status" value="1"/>
</dbReference>
<evidence type="ECO:0000313" key="4">
    <source>
        <dbReference type="EMBL" id="MEJ8278175.1"/>
    </source>
</evidence>
<evidence type="ECO:0000259" key="3">
    <source>
        <dbReference type="Pfam" id="PF00582"/>
    </source>
</evidence>
<proteinExistence type="inferred from homology"/>
<comment type="similarity">
    <text evidence="1">Belongs to the universal stress protein A family.</text>
</comment>
<sequence length="305" mass="30713">MSTGAAGPRVLVGFDGTPAAVAAVEIGALLLPTASAVLLDLWTPPFAGEALRRRVGQRARTVDELLDLVELEGAAEAERTVHLGAVVSEAAGWTASTRVARSYGGDGLRFAEIARETGAELVLLGSRGLSGMPAVLDSVTDLVVRHSPVPVLVVPHPMLTDERARVATGPVVVGWDGSPGALRALRGADSVLPGRPVVAVSVGEATAPPADPGSGPAAGVRRVAEPAPLPGPARAVARELLRVASEEGAAVLAVGSRGRPGWQDALGSTTLAVLHHAHLPVLVLPARVATTGAPAATDAPSNAPG</sequence>
<organism evidence="4 5">
    <name type="scientific">Pseudonocardia spirodelae</name>
    <dbReference type="NCBI Taxonomy" id="3133431"/>
    <lineage>
        <taxon>Bacteria</taxon>
        <taxon>Bacillati</taxon>
        <taxon>Actinomycetota</taxon>
        <taxon>Actinomycetes</taxon>
        <taxon>Pseudonocardiales</taxon>
        <taxon>Pseudonocardiaceae</taxon>
        <taxon>Pseudonocardia</taxon>
    </lineage>
</organism>
<dbReference type="Proteomes" id="UP001364211">
    <property type="component" value="Unassembled WGS sequence"/>
</dbReference>
<dbReference type="EMBL" id="JBBJUP010000003">
    <property type="protein sequence ID" value="MEJ8278175.1"/>
    <property type="molecule type" value="Genomic_DNA"/>
</dbReference>
<feature type="region of interest" description="Disordered" evidence="2">
    <location>
        <begin position="205"/>
        <end position="228"/>
    </location>
</feature>
<dbReference type="InterPro" id="IPR006016">
    <property type="entry name" value="UspA"/>
</dbReference>
<evidence type="ECO:0000313" key="5">
    <source>
        <dbReference type="Proteomes" id="UP001364211"/>
    </source>
</evidence>
<dbReference type="InterPro" id="IPR014729">
    <property type="entry name" value="Rossmann-like_a/b/a_fold"/>
</dbReference>
<reference evidence="4 5" key="1">
    <citation type="submission" date="2024-03" db="EMBL/GenBank/DDBJ databases">
        <title>Draft genome sequence of Pseudonocardia sp. DW16-2.</title>
        <authorList>
            <person name="Duangmal K."/>
        </authorList>
    </citation>
    <scope>NUCLEOTIDE SEQUENCE [LARGE SCALE GENOMIC DNA]</scope>
    <source>
        <strain evidence="4 5">DW16-2</strain>
    </source>
</reference>
<feature type="domain" description="UspA" evidence="3">
    <location>
        <begin position="9"/>
        <end position="155"/>
    </location>
</feature>
<evidence type="ECO:0000256" key="2">
    <source>
        <dbReference type="SAM" id="MobiDB-lite"/>
    </source>
</evidence>